<keyword evidence="2" id="KW-1185">Reference proteome</keyword>
<proteinExistence type="predicted"/>
<accession>A0AAD5R2B5</accession>
<evidence type="ECO:0000313" key="1">
    <source>
        <dbReference type="EMBL" id="KAJ1367919.1"/>
    </source>
</evidence>
<dbReference type="Proteomes" id="UP001196413">
    <property type="component" value="Unassembled WGS sequence"/>
</dbReference>
<reference evidence="1" key="1">
    <citation type="submission" date="2021-06" db="EMBL/GenBank/DDBJ databases">
        <title>Parelaphostrongylus tenuis whole genome reference sequence.</title>
        <authorList>
            <person name="Garwood T.J."/>
            <person name="Larsen P.A."/>
            <person name="Fountain-Jones N.M."/>
            <person name="Garbe J.R."/>
            <person name="Macchietto M.G."/>
            <person name="Kania S.A."/>
            <person name="Gerhold R.W."/>
            <person name="Richards J.E."/>
            <person name="Wolf T.M."/>
        </authorList>
    </citation>
    <scope>NUCLEOTIDE SEQUENCE</scope>
    <source>
        <strain evidence="1">MNPRO001-30</strain>
        <tissue evidence="1">Meninges</tissue>
    </source>
</reference>
<name>A0AAD5R2B5_PARTN</name>
<gene>
    <name evidence="1" type="ORF">KIN20_028947</name>
</gene>
<comment type="caution">
    <text evidence="1">The sequence shown here is derived from an EMBL/GenBank/DDBJ whole genome shotgun (WGS) entry which is preliminary data.</text>
</comment>
<protein>
    <submittedName>
        <fullName evidence="1">Uncharacterized protein</fullName>
    </submittedName>
</protein>
<dbReference type="AlphaFoldDB" id="A0AAD5R2B5"/>
<evidence type="ECO:0000313" key="2">
    <source>
        <dbReference type="Proteomes" id="UP001196413"/>
    </source>
</evidence>
<organism evidence="1 2">
    <name type="scientific">Parelaphostrongylus tenuis</name>
    <name type="common">Meningeal worm</name>
    <dbReference type="NCBI Taxonomy" id="148309"/>
    <lineage>
        <taxon>Eukaryota</taxon>
        <taxon>Metazoa</taxon>
        <taxon>Ecdysozoa</taxon>
        <taxon>Nematoda</taxon>
        <taxon>Chromadorea</taxon>
        <taxon>Rhabditida</taxon>
        <taxon>Rhabditina</taxon>
        <taxon>Rhabditomorpha</taxon>
        <taxon>Strongyloidea</taxon>
        <taxon>Metastrongylidae</taxon>
        <taxon>Parelaphostrongylus</taxon>
    </lineage>
</organism>
<sequence>MDETNCRVRFLENSFVFEDDLLHVGRTCLLEKLLGYICIYIRISCNHTCGILQIMIEKDQTEIYDLLIDGLKTCIELASLPQTMNSDFISTSMKNWLVNRKKLRPDLFAAHLLRAHRPKCRPALYTNISRLLLKLQHKNTAFPLTPYHAHQKWGSKGDTVLPELFIAALHGIINALDSENFSIQLSSICHIYLPAHQPARNDWYIGQGQFIKVG</sequence>
<dbReference type="EMBL" id="JAHQIW010006043">
    <property type="protein sequence ID" value="KAJ1367919.1"/>
    <property type="molecule type" value="Genomic_DNA"/>
</dbReference>